<evidence type="ECO:0000313" key="3">
    <source>
        <dbReference type="Proteomes" id="UP001596333"/>
    </source>
</evidence>
<feature type="compositionally biased region" description="Low complexity" evidence="1">
    <location>
        <begin position="367"/>
        <end position="379"/>
    </location>
</feature>
<dbReference type="RefSeq" id="WP_379768523.1">
    <property type="nucleotide sequence ID" value="NZ_JBHSXI010000012.1"/>
</dbReference>
<evidence type="ECO:0000256" key="1">
    <source>
        <dbReference type="SAM" id="MobiDB-lite"/>
    </source>
</evidence>
<evidence type="ECO:0000313" key="2">
    <source>
        <dbReference type="EMBL" id="MFC6889582.1"/>
    </source>
</evidence>
<keyword evidence="3" id="KW-1185">Reference proteome</keyword>
<comment type="caution">
    <text evidence="2">The sequence shown here is derived from an EMBL/GenBank/DDBJ whole genome shotgun (WGS) entry which is preliminary data.</text>
</comment>
<reference evidence="2 3" key="1">
    <citation type="journal article" date="2019" name="Int. J. Syst. Evol. Microbiol.">
        <title>The Global Catalogue of Microorganisms (GCM) 10K type strain sequencing project: providing services to taxonomists for standard genome sequencing and annotation.</title>
        <authorList>
            <consortium name="The Broad Institute Genomics Platform"/>
            <consortium name="The Broad Institute Genome Sequencing Center for Infectious Disease"/>
            <person name="Wu L."/>
            <person name="Ma J."/>
        </authorList>
    </citation>
    <scope>NUCLEOTIDE SEQUENCE [LARGE SCALE GENOMIC DNA]</scope>
    <source>
        <strain evidence="2 3">Y73</strain>
    </source>
</reference>
<name>A0ABD5UN72_9EURY</name>
<gene>
    <name evidence="2" type="ORF">ACFQEY_11205</name>
</gene>
<evidence type="ECO:0008006" key="4">
    <source>
        <dbReference type="Google" id="ProtNLM"/>
    </source>
</evidence>
<dbReference type="Proteomes" id="UP001596333">
    <property type="component" value="Unassembled WGS sequence"/>
</dbReference>
<proteinExistence type="predicted"/>
<sequence>MSVQIGAVLLLGVLVILLAANQAAVVPAQNADVEAAHSERVQSDLLDARNAIVRAASSGNTRPVSVELGTEYPDRFAAVDPPPAGGALGPSDASGNVSLVGAEPIDGNAASYWTENGPMTYDTAGVRYEPSYREYGSAPATVYENTVLYNDFGGGTTIPLSDQSIVDGRTISLIALQDPPERSGSRSVGVDVHAISPSSTEVRSVAVRSETDGEPPEITFPTGLGTEAWNDLLEDEIDDGHVESVSVDETSDEATITLATNVTYNVRTAAVTAGDDPDSPDPAYVTLIDGANRSVPENTTNALTAEVRDRYNNPVSGERVSANFSESFHGVSPSNAQSTELGRASFQFESTDADADDGTASVSLDGAESASNSGASTSLSSFVPADVAAVLPDDVTRASGSSGRVRIPYAASGTGDFSVTLGSPGASSSETDLNVYSLEDRLGDLDGPVRIDPDGNITEVTHEDVNGVDYSNETLYVPPNSTFGPEDGEEDIDYTFDDYDLDGDVTTAGGISLTATDGTVSVGGTGSVISGRQLDITANGPNGSIQLDGATVTTTAEGGSPGQGQGVIGIDLETTGDISATDATMETAGNVEFDAGGSIDLTDASILVTANNDIALTADDDVILVRATLDIDGNGNAFAEAVTGVVDVTDARFLDGADPLEVTGNETGTPVEGGTA</sequence>
<dbReference type="InterPro" id="IPR008964">
    <property type="entry name" value="Invasin/intimin_cell_adhesion"/>
</dbReference>
<protein>
    <recommendedName>
        <fullName evidence="4">Big-1 domain-containing protein</fullName>
    </recommendedName>
</protein>
<dbReference type="InterPro" id="IPR013783">
    <property type="entry name" value="Ig-like_fold"/>
</dbReference>
<feature type="region of interest" description="Disordered" evidence="1">
    <location>
        <begin position="201"/>
        <end position="223"/>
    </location>
</feature>
<feature type="region of interest" description="Disordered" evidence="1">
    <location>
        <begin position="352"/>
        <end position="379"/>
    </location>
</feature>
<dbReference type="EMBL" id="JBHSXI010000012">
    <property type="protein sequence ID" value="MFC6889582.1"/>
    <property type="molecule type" value="Genomic_DNA"/>
</dbReference>
<dbReference type="AlphaFoldDB" id="A0ABD5UN72"/>
<dbReference type="Gene3D" id="2.60.40.10">
    <property type="entry name" value="Immunoglobulins"/>
    <property type="match status" value="1"/>
</dbReference>
<dbReference type="SUPFAM" id="SSF49373">
    <property type="entry name" value="Invasin/intimin cell-adhesion fragments"/>
    <property type="match status" value="1"/>
</dbReference>
<accession>A0ABD5UN72</accession>
<organism evidence="2 3">
    <name type="scientific">Halorubrum trueperi</name>
    <dbReference type="NCBI Taxonomy" id="2004704"/>
    <lineage>
        <taxon>Archaea</taxon>
        <taxon>Methanobacteriati</taxon>
        <taxon>Methanobacteriota</taxon>
        <taxon>Stenosarchaea group</taxon>
        <taxon>Halobacteria</taxon>
        <taxon>Halobacteriales</taxon>
        <taxon>Haloferacaceae</taxon>
        <taxon>Halorubrum</taxon>
    </lineage>
</organism>